<dbReference type="GO" id="GO:0005886">
    <property type="term" value="C:plasma membrane"/>
    <property type="evidence" value="ECO:0007669"/>
    <property type="project" value="UniProtKB-SubCell"/>
</dbReference>
<dbReference type="OMA" id="WQAIMNC"/>
<keyword evidence="3 7" id="KW-0732">Signal</keyword>
<evidence type="ECO:0000256" key="3">
    <source>
        <dbReference type="ARBA" id="ARBA00022729"/>
    </source>
</evidence>
<dbReference type="Proteomes" id="UP000001554">
    <property type="component" value="Chromosome 2"/>
</dbReference>
<dbReference type="SMART" id="SM00907">
    <property type="entry name" value="GDNF"/>
    <property type="match status" value="2"/>
</dbReference>
<dbReference type="InterPro" id="IPR016017">
    <property type="entry name" value="GDNF/GAS1"/>
</dbReference>
<keyword evidence="2" id="KW-1003">Cell membrane</keyword>
<dbReference type="OrthoDB" id="5950623at2759"/>
<evidence type="ECO:0000313" key="10">
    <source>
        <dbReference type="RefSeq" id="XP_035667989.1"/>
    </source>
</evidence>
<dbReference type="PANTHER" id="PTHR16840:SF3">
    <property type="entry name" value="GROWTH ARREST-SPECIFIC PROTEIN 1"/>
    <property type="match status" value="1"/>
</dbReference>
<evidence type="ECO:0000256" key="5">
    <source>
        <dbReference type="ARBA" id="ARBA00023180"/>
    </source>
</evidence>
<dbReference type="KEGG" id="bfo:118410401"/>
<protein>
    <submittedName>
        <fullName evidence="10">Growth arrest-specific protein 1-like</fullName>
    </submittedName>
</protein>
<organism evidence="9 10">
    <name type="scientific">Branchiostoma floridae</name>
    <name type="common">Florida lancelet</name>
    <name type="synonym">Amphioxus</name>
    <dbReference type="NCBI Taxonomy" id="7739"/>
    <lineage>
        <taxon>Eukaryota</taxon>
        <taxon>Metazoa</taxon>
        <taxon>Chordata</taxon>
        <taxon>Cephalochordata</taxon>
        <taxon>Leptocardii</taxon>
        <taxon>Amphioxiformes</taxon>
        <taxon>Branchiostomatidae</taxon>
        <taxon>Branchiostoma</taxon>
    </lineage>
</organism>
<keyword evidence="9" id="KW-1185">Reference proteome</keyword>
<evidence type="ECO:0000256" key="4">
    <source>
        <dbReference type="ARBA" id="ARBA00023136"/>
    </source>
</evidence>
<keyword evidence="5" id="KW-0325">Glycoprotein</keyword>
<comment type="subcellular location">
    <subcellularLocation>
        <location evidence="1">Cell membrane</location>
    </subcellularLocation>
</comment>
<evidence type="ECO:0000256" key="6">
    <source>
        <dbReference type="SAM" id="MobiDB-lite"/>
    </source>
</evidence>
<evidence type="ECO:0000256" key="1">
    <source>
        <dbReference type="ARBA" id="ARBA00004236"/>
    </source>
</evidence>
<feature type="domain" description="GDNF/GAS1" evidence="8">
    <location>
        <begin position="157"/>
        <end position="234"/>
    </location>
</feature>
<feature type="domain" description="GDNF/GAS1" evidence="8">
    <location>
        <begin position="62"/>
        <end position="141"/>
    </location>
</feature>
<accession>A0A9J7KPV6</accession>
<feature type="region of interest" description="Disordered" evidence="6">
    <location>
        <begin position="237"/>
        <end position="259"/>
    </location>
</feature>
<dbReference type="AlphaFoldDB" id="A0A9J7KPV6"/>
<dbReference type="InterPro" id="IPR039596">
    <property type="entry name" value="GAS1"/>
</dbReference>
<feature type="compositionally biased region" description="Polar residues" evidence="6">
    <location>
        <begin position="244"/>
        <end position="258"/>
    </location>
</feature>
<feature type="chain" id="PRO_5039914678" evidence="7">
    <location>
        <begin position="44"/>
        <end position="286"/>
    </location>
</feature>
<name>A0A9J7KPV6_BRAFL</name>
<evidence type="ECO:0000313" key="9">
    <source>
        <dbReference type="Proteomes" id="UP000001554"/>
    </source>
</evidence>
<reference evidence="9" key="1">
    <citation type="journal article" date="2020" name="Nat. Ecol. Evol.">
        <title>Deeply conserved synteny resolves early events in vertebrate evolution.</title>
        <authorList>
            <person name="Simakov O."/>
            <person name="Marletaz F."/>
            <person name="Yue J.X."/>
            <person name="O'Connell B."/>
            <person name="Jenkins J."/>
            <person name="Brandt A."/>
            <person name="Calef R."/>
            <person name="Tung C.H."/>
            <person name="Huang T.K."/>
            <person name="Schmutz J."/>
            <person name="Satoh N."/>
            <person name="Yu J.K."/>
            <person name="Putnam N.H."/>
            <person name="Green R.E."/>
            <person name="Rokhsar D.S."/>
        </authorList>
    </citation>
    <scope>NUCLEOTIDE SEQUENCE [LARGE SCALE GENOMIC DNA]</scope>
    <source>
        <strain evidence="9">S238N-H82</strain>
    </source>
</reference>
<dbReference type="RefSeq" id="XP_035667989.1">
    <property type="nucleotide sequence ID" value="XM_035812096.1"/>
</dbReference>
<evidence type="ECO:0000256" key="7">
    <source>
        <dbReference type="SAM" id="SignalP"/>
    </source>
</evidence>
<proteinExistence type="predicted"/>
<evidence type="ECO:0000259" key="8">
    <source>
        <dbReference type="SMART" id="SM00907"/>
    </source>
</evidence>
<evidence type="ECO:0000256" key="2">
    <source>
        <dbReference type="ARBA" id="ARBA00022475"/>
    </source>
</evidence>
<sequence length="286" mass="30848">MSGPGRWGSLAVQLFGGIPRAGATRMVPLILLLAFSQVLGTAATQVDVEEVAKLAGYINVSCSDALVSCTESDSCYRAYYNYVYACTGVLTGEVTDQCPVTCQTALQSLLQNEEGRVLESCNCTGPDEQRCTQLRQRVEICRPTLYEGSNASRVVGCTEATQICSQSEACVQAKDNYLVSCSQLFNGLECSQTCMDSINHFYSQEEVELLQNCVCDGPERPICVAIKNNMERLCRGDTAGRGGNSNSEKQPGPTSSAPASLHAATRTRFLFLGFLLTLVSHRTTVG</sequence>
<feature type="signal peptide" evidence="7">
    <location>
        <begin position="1"/>
        <end position="43"/>
    </location>
</feature>
<dbReference type="PANTHER" id="PTHR16840">
    <property type="entry name" value="GROWTH ARREST-SPECIFIC PROTEIN 1"/>
    <property type="match status" value="1"/>
</dbReference>
<reference evidence="10" key="2">
    <citation type="submission" date="2025-08" db="UniProtKB">
        <authorList>
            <consortium name="RefSeq"/>
        </authorList>
    </citation>
    <scope>IDENTIFICATION</scope>
    <source>
        <strain evidence="10">S238N-H82</strain>
        <tissue evidence="10">Testes</tissue>
    </source>
</reference>
<dbReference type="GeneID" id="118410401"/>
<dbReference type="GO" id="GO:0051726">
    <property type="term" value="P:regulation of cell cycle"/>
    <property type="evidence" value="ECO:0007669"/>
    <property type="project" value="InterPro"/>
</dbReference>
<dbReference type="Pfam" id="PF02351">
    <property type="entry name" value="GDNF"/>
    <property type="match status" value="1"/>
</dbReference>
<keyword evidence="4" id="KW-0472">Membrane</keyword>
<gene>
    <name evidence="10" type="primary">LOC118410401</name>
</gene>